<dbReference type="AlphaFoldDB" id="A0A9Q3HTJ2"/>
<protein>
    <submittedName>
        <fullName evidence="2">Uncharacterized protein</fullName>
    </submittedName>
</protein>
<comment type="caution">
    <text evidence="2">The sequence shown here is derived from an EMBL/GenBank/DDBJ whole genome shotgun (WGS) entry which is preliminary data.</text>
</comment>
<gene>
    <name evidence="2" type="ORF">O181_055517</name>
</gene>
<name>A0A9Q3HTJ2_9BASI</name>
<evidence type="ECO:0000256" key="1">
    <source>
        <dbReference type="SAM" id="MobiDB-lite"/>
    </source>
</evidence>
<keyword evidence="3" id="KW-1185">Reference proteome</keyword>
<accession>A0A9Q3HTJ2</accession>
<evidence type="ECO:0000313" key="3">
    <source>
        <dbReference type="Proteomes" id="UP000765509"/>
    </source>
</evidence>
<evidence type="ECO:0000313" key="2">
    <source>
        <dbReference type="EMBL" id="MBW0515802.1"/>
    </source>
</evidence>
<sequence length="76" mass="8343">MPVQHSPLARKIRSKDRAQAFLTQTPRAPLDGTPEIPQLRSNLDRGPVMEGEAPCRKEVIGPRRSSSFSGVFGAFP</sequence>
<proteinExistence type="predicted"/>
<feature type="region of interest" description="Disordered" evidence="1">
    <location>
        <begin position="25"/>
        <end position="49"/>
    </location>
</feature>
<dbReference type="EMBL" id="AVOT02024869">
    <property type="protein sequence ID" value="MBW0515802.1"/>
    <property type="molecule type" value="Genomic_DNA"/>
</dbReference>
<dbReference type="Proteomes" id="UP000765509">
    <property type="component" value="Unassembled WGS sequence"/>
</dbReference>
<reference evidence="2" key="1">
    <citation type="submission" date="2021-03" db="EMBL/GenBank/DDBJ databases">
        <title>Draft genome sequence of rust myrtle Austropuccinia psidii MF-1, a brazilian biotype.</title>
        <authorList>
            <person name="Quecine M.C."/>
            <person name="Pachon D.M.R."/>
            <person name="Bonatelli M.L."/>
            <person name="Correr F.H."/>
            <person name="Franceschini L.M."/>
            <person name="Leite T.F."/>
            <person name="Margarido G.R.A."/>
            <person name="Almeida C.A."/>
            <person name="Ferrarezi J.A."/>
            <person name="Labate C.A."/>
        </authorList>
    </citation>
    <scope>NUCLEOTIDE SEQUENCE</scope>
    <source>
        <strain evidence="2">MF-1</strain>
    </source>
</reference>
<organism evidence="2 3">
    <name type="scientific">Austropuccinia psidii MF-1</name>
    <dbReference type="NCBI Taxonomy" id="1389203"/>
    <lineage>
        <taxon>Eukaryota</taxon>
        <taxon>Fungi</taxon>
        <taxon>Dikarya</taxon>
        <taxon>Basidiomycota</taxon>
        <taxon>Pucciniomycotina</taxon>
        <taxon>Pucciniomycetes</taxon>
        <taxon>Pucciniales</taxon>
        <taxon>Sphaerophragmiaceae</taxon>
        <taxon>Austropuccinia</taxon>
    </lineage>
</organism>